<comment type="subcellular location">
    <subcellularLocation>
        <location evidence="2">Mitochondrion matrix</location>
    </subcellularLocation>
</comment>
<evidence type="ECO:0000256" key="9">
    <source>
        <dbReference type="ARBA" id="ARBA00022946"/>
    </source>
</evidence>
<dbReference type="SUPFAM" id="SSF55486">
    <property type="entry name" value="Metalloproteases ('zincins'), catalytic domain"/>
    <property type="match status" value="2"/>
</dbReference>
<feature type="domain" description="Peptidase M3A/M3B catalytic" evidence="14">
    <location>
        <begin position="404"/>
        <end position="827"/>
    </location>
</feature>
<name>A0A433DJL7_9FUNG</name>
<dbReference type="InterPro" id="IPR045090">
    <property type="entry name" value="Pept_M3A_M3B"/>
</dbReference>
<evidence type="ECO:0000256" key="12">
    <source>
        <dbReference type="ARBA" id="ARBA00025208"/>
    </source>
</evidence>
<accession>A0A433DJL7</accession>
<dbReference type="EC" id="3.4.24.59" evidence="4"/>
<keyword evidence="9" id="KW-0809">Transit peptide</keyword>
<reference evidence="15 16" key="1">
    <citation type="journal article" date="2018" name="New Phytol.">
        <title>Phylogenomics of Endogonaceae and evolution of mycorrhizas within Mucoromycota.</title>
        <authorList>
            <person name="Chang Y."/>
            <person name="Desiro A."/>
            <person name="Na H."/>
            <person name="Sandor L."/>
            <person name="Lipzen A."/>
            <person name="Clum A."/>
            <person name="Barry K."/>
            <person name="Grigoriev I.V."/>
            <person name="Martin F.M."/>
            <person name="Stajich J.E."/>
            <person name="Smith M.E."/>
            <person name="Bonito G."/>
            <person name="Spatafora J.W."/>
        </authorList>
    </citation>
    <scope>NUCLEOTIDE SEQUENCE [LARGE SCALE GENOMIC DNA]</scope>
    <source>
        <strain evidence="15 16">GMNB39</strain>
    </source>
</reference>
<evidence type="ECO:0000256" key="4">
    <source>
        <dbReference type="ARBA" id="ARBA00012441"/>
    </source>
</evidence>
<dbReference type="GO" id="GO:0046872">
    <property type="term" value="F:metal ion binding"/>
    <property type="evidence" value="ECO:0007669"/>
    <property type="project" value="UniProtKB-UniRule"/>
</dbReference>
<keyword evidence="5 13" id="KW-0645">Protease</keyword>
<dbReference type="InterPro" id="IPR001567">
    <property type="entry name" value="Pept_M3A_M3B_dom"/>
</dbReference>
<evidence type="ECO:0000256" key="1">
    <source>
        <dbReference type="ARBA" id="ARBA00000436"/>
    </source>
</evidence>
<protein>
    <recommendedName>
        <fullName evidence="4">mitochondrial intermediate peptidase</fullName>
        <ecNumber evidence="4">3.4.24.59</ecNumber>
    </recommendedName>
</protein>
<evidence type="ECO:0000256" key="13">
    <source>
        <dbReference type="RuleBase" id="RU003435"/>
    </source>
</evidence>
<comment type="cofactor">
    <cofactor evidence="13">
        <name>Zn(2+)</name>
        <dbReference type="ChEBI" id="CHEBI:29105"/>
    </cofactor>
    <text evidence="13">Binds 1 zinc ion.</text>
</comment>
<evidence type="ECO:0000313" key="16">
    <source>
        <dbReference type="Proteomes" id="UP000268093"/>
    </source>
</evidence>
<dbReference type="OrthoDB" id="17530at2759"/>
<dbReference type="GO" id="GO:0004222">
    <property type="term" value="F:metalloendopeptidase activity"/>
    <property type="evidence" value="ECO:0007669"/>
    <property type="project" value="UniProtKB-EC"/>
</dbReference>
<organism evidence="15 16">
    <name type="scientific">Jimgerdemannia flammicorona</name>
    <dbReference type="NCBI Taxonomy" id="994334"/>
    <lineage>
        <taxon>Eukaryota</taxon>
        <taxon>Fungi</taxon>
        <taxon>Fungi incertae sedis</taxon>
        <taxon>Mucoromycota</taxon>
        <taxon>Mucoromycotina</taxon>
        <taxon>Endogonomycetes</taxon>
        <taxon>Endogonales</taxon>
        <taxon>Endogonaceae</taxon>
        <taxon>Jimgerdemannia</taxon>
    </lineage>
</organism>
<dbReference type="Proteomes" id="UP000268093">
    <property type="component" value="Unassembled WGS sequence"/>
</dbReference>
<keyword evidence="7 13" id="KW-0378">Hydrolase</keyword>
<dbReference type="InterPro" id="IPR033851">
    <property type="entry name" value="M3A_MIP"/>
</dbReference>
<proteinExistence type="inferred from homology"/>
<gene>
    <name evidence="15" type="ORF">BC936DRAFT_136599</name>
</gene>
<comment type="catalytic activity">
    <reaction evidence="1">
        <text>Release of an N-terminal octapeptide as second stage of processing of some proteins imported into the mitochondrion.</text>
        <dbReference type="EC" id="3.4.24.59"/>
    </reaction>
</comment>
<evidence type="ECO:0000256" key="5">
    <source>
        <dbReference type="ARBA" id="ARBA00022670"/>
    </source>
</evidence>
<evidence type="ECO:0000256" key="6">
    <source>
        <dbReference type="ARBA" id="ARBA00022723"/>
    </source>
</evidence>
<evidence type="ECO:0000256" key="2">
    <source>
        <dbReference type="ARBA" id="ARBA00004305"/>
    </source>
</evidence>
<evidence type="ECO:0000256" key="11">
    <source>
        <dbReference type="ARBA" id="ARBA00023128"/>
    </source>
</evidence>
<keyword evidence="10 13" id="KW-0482">Metalloprotease</keyword>
<dbReference type="FunFam" id="3.40.390.10:FF:000055">
    <property type="entry name" value="Related to mitochondrial intermediate peptidase"/>
    <property type="match status" value="1"/>
</dbReference>
<comment type="similarity">
    <text evidence="3 13">Belongs to the peptidase M3 family.</text>
</comment>
<dbReference type="InterPro" id="IPR024077">
    <property type="entry name" value="Neurolysin/TOP_dom2"/>
</dbReference>
<dbReference type="Pfam" id="PF01432">
    <property type="entry name" value="Peptidase_M3"/>
    <property type="match status" value="2"/>
</dbReference>
<comment type="function">
    <text evidence="12">Cleaves proteins, imported into the mitochondrion, to their mature size. While most mitochondrial precursor proteins are processed to the mature form in one step by mitochondrial processing peptidase (MPP), the sequential cleavage by MIP of an octapeptide after initial processing by MPP is a required step for a subgroup of nuclear-encoded precursor proteins destined for the matrix or the inner membrane.</text>
</comment>
<dbReference type="PANTHER" id="PTHR11804:SF79">
    <property type="entry name" value="MITOCHONDRIAL INTERMEDIATE PEPTIDASE"/>
    <property type="match status" value="1"/>
</dbReference>
<evidence type="ECO:0000256" key="7">
    <source>
        <dbReference type="ARBA" id="ARBA00022801"/>
    </source>
</evidence>
<keyword evidence="16" id="KW-1185">Reference proteome</keyword>
<evidence type="ECO:0000256" key="10">
    <source>
        <dbReference type="ARBA" id="ARBA00023049"/>
    </source>
</evidence>
<evidence type="ECO:0000259" key="14">
    <source>
        <dbReference type="Pfam" id="PF01432"/>
    </source>
</evidence>
<evidence type="ECO:0000313" key="15">
    <source>
        <dbReference type="EMBL" id="RUP51029.1"/>
    </source>
</evidence>
<dbReference type="AlphaFoldDB" id="A0A433DJL7"/>
<dbReference type="GO" id="GO:0006518">
    <property type="term" value="P:peptide metabolic process"/>
    <property type="evidence" value="ECO:0007669"/>
    <property type="project" value="TreeGrafter"/>
</dbReference>
<evidence type="ECO:0000256" key="3">
    <source>
        <dbReference type="ARBA" id="ARBA00006040"/>
    </source>
</evidence>
<keyword evidence="11" id="KW-0496">Mitochondrion</keyword>
<keyword evidence="8 13" id="KW-0862">Zinc</keyword>
<evidence type="ECO:0000256" key="8">
    <source>
        <dbReference type="ARBA" id="ARBA00022833"/>
    </source>
</evidence>
<dbReference type="PANTHER" id="PTHR11804">
    <property type="entry name" value="PROTEASE M3 THIMET OLIGOPEPTIDASE-RELATED"/>
    <property type="match status" value="1"/>
</dbReference>
<dbReference type="InterPro" id="IPR024079">
    <property type="entry name" value="MetalloPept_cat_dom_sf"/>
</dbReference>
<dbReference type="Gene3D" id="1.10.1370.10">
    <property type="entry name" value="Neurolysin, domain 3"/>
    <property type="match status" value="2"/>
</dbReference>
<dbReference type="GO" id="GO:0005759">
    <property type="term" value="C:mitochondrial matrix"/>
    <property type="evidence" value="ECO:0007669"/>
    <property type="project" value="UniProtKB-SubCell"/>
</dbReference>
<dbReference type="CDD" id="cd06457">
    <property type="entry name" value="M3A_MIP"/>
    <property type="match status" value="1"/>
</dbReference>
<feature type="domain" description="Peptidase M3A/M3B catalytic" evidence="14">
    <location>
        <begin position="306"/>
        <end position="375"/>
    </location>
</feature>
<keyword evidence="6 13" id="KW-0479">Metal-binding</keyword>
<sequence length="852" mass="95788">MHALVLRVSRLPRLVRPTQSSSPLLLRLHSTNTLNRTTAAPQPIAATFVSDTEPDEYLRLIFDDHHIWQFHRRPEHPTPLNFFQSHNSSHPVPPKVTGLFNNPDLATPRGFERAANKALCRARLIVERICRAPQNGDAEMRRVVKNLDRLSDTLCSVIDMAEFIRNTHPDREILEASNRAFEELCSYMNILNTDTSMHEVLVQVLATPTLTSTFTPEEHATALTFLRDFQKSGIHLPASQRSIFVTLSDRILSLGRDFTSANPRAVSHARVPPSRLEGVGSAFLKSVVRDDGFAYVSTTPYESTMVLKYAKDAEVRKEVYKAANSATDKSIGVLEDLVRARGELAKLVGKKSYAEVFLQDKMAKGPGMCVTIAISLYVWGYVEGLNMKHGACLLAQFHFFFSQFTTENVQTFLHTLLDHHLPKSRSDLLLLQQTKQRVQQLSFLPTINAWDRDFYINIYATSARPNTRLAPISPYFSLGSVMQGLSRLFHHLYGVRLEPAQTHRGETWHEDVRKLDVICERDGSIGTIYCDLFSRPRKMSNSAHYTVRTSRRVDDDDEAGDLLHGSPPSFFSHGSPPSFFSHGEPVTVEGAGRSIPSRPGRHQSPVVVLTCDFPPTSPTSPTLLNLHEVETLFHEMGHAMHSMLGRTDFHNLAGTRCATDFVELPSILMEHFVHHPHVLALFARHHATREPLPPALLARHVAQDRLFRALDSHAQILMALVDQHYHSADVLKPDFSAVGVWSRLQDSFGTVPNVPGTAWPTQFGHLFGYGAGYYSYLFDHALARRIWKKCFERDPLDRTMGERFRAEVVGWGGSRDAWKCVAGVLGGEDAEVLMGGDERAMKRVGEWGVESY</sequence>
<dbReference type="EMBL" id="RBNI01001012">
    <property type="protein sequence ID" value="RUP51029.1"/>
    <property type="molecule type" value="Genomic_DNA"/>
</dbReference>
<comment type="caution">
    <text evidence="15">The sequence shown here is derived from an EMBL/GenBank/DDBJ whole genome shotgun (WGS) entry which is preliminary data.</text>
</comment>
<dbReference type="Gene3D" id="3.40.390.10">
    <property type="entry name" value="Collagenase (Catalytic Domain)"/>
    <property type="match status" value="1"/>
</dbReference>
<dbReference type="GO" id="GO:0006627">
    <property type="term" value="P:protein processing involved in protein targeting to mitochondrion"/>
    <property type="evidence" value="ECO:0007669"/>
    <property type="project" value="TreeGrafter"/>
</dbReference>